<protein>
    <recommendedName>
        <fullName evidence="2">BPTI/Kunitz inhibitor domain-containing protein</fullName>
    </recommendedName>
</protein>
<dbReference type="AlphaFoldDB" id="A0A026WI86"/>
<dbReference type="InterPro" id="IPR036880">
    <property type="entry name" value="Kunitz_BPTI_sf"/>
</dbReference>
<evidence type="ECO:0000313" key="4">
    <source>
        <dbReference type="EMBL" id="RLU25325.1"/>
    </source>
</evidence>
<dbReference type="OrthoDB" id="4473401at2759"/>
<dbReference type="PROSITE" id="PS51257">
    <property type="entry name" value="PROKAR_LIPOPROTEIN"/>
    <property type="match status" value="1"/>
</dbReference>
<sequence>MARKIYLSCLLVIACILMHETMAQQTGDNLACTDPILPGIITDVCTTVSTHYGYNSQLHLCLPFQYTGCTIENIVSENDFNTIEDCENTCITTSDTPNTNAPNK</sequence>
<feature type="domain" description="BPTI/Kunitz inhibitor" evidence="2">
    <location>
        <begin position="32"/>
        <end position="90"/>
    </location>
</feature>
<dbReference type="Pfam" id="PF00014">
    <property type="entry name" value="Kunitz_BPTI"/>
    <property type="match status" value="1"/>
</dbReference>
<evidence type="ECO:0000313" key="5">
    <source>
        <dbReference type="Proteomes" id="UP000053097"/>
    </source>
</evidence>
<name>A0A026WI86_OOCBI</name>
<feature type="signal peptide" evidence="1">
    <location>
        <begin position="1"/>
        <end position="23"/>
    </location>
</feature>
<evidence type="ECO:0000259" key="2">
    <source>
        <dbReference type="PROSITE" id="PS50279"/>
    </source>
</evidence>
<accession>A0A026WI86</accession>
<dbReference type="PROSITE" id="PS50279">
    <property type="entry name" value="BPTI_KUNITZ_2"/>
    <property type="match status" value="1"/>
</dbReference>
<reference evidence="4" key="3">
    <citation type="submission" date="2018-07" db="EMBL/GenBank/DDBJ databases">
        <authorList>
            <person name="Mckenzie S.K."/>
            <person name="Kronauer D.J.C."/>
        </authorList>
    </citation>
    <scope>NUCLEOTIDE SEQUENCE</scope>
    <source>
        <strain evidence="4">Clonal line C1</strain>
    </source>
</reference>
<dbReference type="InterPro" id="IPR002223">
    <property type="entry name" value="Kunitz_BPTI"/>
</dbReference>
<dbReference type="SUPFAM" id="SSF57362">
    <property type="entry name" value="BPTI-like"/>
    <property type="match status" value="1"/>
</dbReference>
<dbReference type="Proteomes" id="UP000279307">
    <property type="component" value="Chromosome 2"/>
</dbReference>
<proteinExistence type="predicted"/>
<keyword evidence="1" id="KW-0732">Signal</keyword>
<organism evidence="3 5">
    <name type="scientific">Ooceraea biroi</name>
    <name type="common">Clonal raider ant</name>
    <name type="synonym">Cerapachys biroi</name>
    <dbReference type="NCBI Taxonomy" id="2015173"/>
    <lineage>
        <taxon>Eukaryota</taxon>
        <taxon>Metazoa</taxon>
        <taxon>Ecdysozoa</taxon>
        <taxon>Arthropoda</taxon>
        <taxon>Hexapoda</taxon>
        <taxon>Insecta</taxon>
        <taxon>Pterygota</taxon>
        <taxon>Neoptera</taxon>
        <taxon>Endopterygota</taxon>
        <taxon>Hymenoptera</taxon>
        <taxon>Apocrita</taxon>
        <taxon>Aculeata</taxon>
        <taxon>Formicoidea</taxon>
        <taxon>Formicidae</taxon>
        <taxon>Dorylinae</taxon>
        <taxon>Ooceraea</taxon>
    </lineage>
</organism>
<evidence type="ECO:0000256" key="1">
    <source>
        <dbReference type="SAM" id="SignalP"/>
    </source>
</evidence>
<dbReference type="GO" id="GO:0004867">
    <property type="term" value="F:serine-type endopeptidase inhibitor activity"/>
    <property type="evidence" value="ECO:0007669"/>
    <property type="project" value="InterPro"/>
</dbReference>
<dbReference type="SMART" id="SM00131">
    <property type="entry name" value="KU"/>
    <property type="match status" value="1"/>
</dbReference>
<dbReference type="Gene3D" id="4.10.410.10">
    <property type="entry name" value="Pancreatic trypsin inhibitor Kunitz domain"/>
    <property type="match status" value="1"/>
</dbReference>
<evidence type="ECO:0000313" key="6">
    <source>
        <dbReference type="Proteomes" id="UP000279307"/>
    </source>
</evidence>
<reference evidence="4 6" key="2">
    <citation type="journal article" date="2018" name="Genome Res.">
        <title>The genomic architecture and molecular evolution of ant odorant receptors.</title>
        <authorList>
            <person name="McKenzie S.K."/>
            <person name="Kronauer D.J.C."/>
        </authorList>
    </citation>
    <scope>NUCLEOTIDE SEQUENCE [LARGE SCALE GENOMIC DNA]</scope>
    <source>
        <strain evidence="4">Clonal line C1</strain>
    </source>
</reference>
<evidence type="ECO:0000313" key="3">
    <source>
        <dbReference type="EMBL" id="EZA55381.1"/>
    </source>
</evidence>
<feature type="chain" id="PRO_5033209675" description="BPTI/Kunitz inhibitor domain-containing protein" evidence="1">
    <location>
        <begin position="24"/>
        <end position="104"/>
    </location>
</feature>
<reference evidence="3 5" key="1">
    <citation type="journal article" date="2014" name="Curr. Biol.">
        <title>The genome of the clonal raider ant Cerapachys biroi.</title>
        <authorList>
            <person name="Oxley P.R."/>
            <person name="Ji L."/>
            <person name="Fetter-Pruneda I."/>
            <person name="McKenzie S.K."/>
            <person name="Li C."/>
            <person name="Hu H."/>
            <person name="Zhang G."/>
            <person name="Kronauer D.J."/>
        </authorList>
    </citation>
    <scope>NUCLEOTIDE SEQUENCE [LARGE SCALE GENOMIC DNA]</scope>
</reference>
<keyword evidence="5" id="KW-1185">Reference proteome</keyword>
<dbReference type="EMBL" id="QOIP01000002">
    <property type="protein sequence ID" value="RLU25325.1"/>
    <property type="molecule type" value="Genomic_DNA"/>
</dbReference>
<gene>
    <name evidence="4" type="ORF">DMN91_001481</name>
    <name evidence="3" type="ORF">X777_04341</name>
</gene>
<dbReference type="Proteomes" id="UP000053097">
    <property type="component" value="Unassembled WGS sequence"/>
</dbReference>
<dbReference type="EMBL" id="KK107207">
    <property type="protein sequence ID" value="EZA55381.1"/>
    <property type="molecule type" value="Genomic_DNA"/>
</dbReference>